<dbReference type="PROSITE" id="PS51404">
    <property type="entry name" value="DYP_PEROXIDASE"/>
    <property type="match status" value="1"/>
</dbReference>
<dbReference type="NCBIfam" id="TIGR01413">
    <property type="entry name" value="Dyp_perox_fam"/>
    <property type="match status" value="1"/>
</dbReference>
<evidence type="ECO:0000256" key="7">
    <source>
        <dbReference type="ARBA" id="ARBA00023004"/>
    </source>
</evidence>
<keyword evidence="8" id="KW-0456">Lyase</keyword>
<evidence type="ECO:0000259" key="15">
    <source>
        <dbReference type="Pfam" id="PF04261"/>
    </source>
</evidence>
<evidence type="ECO:0000313" key="18">
    <source>
        <dbReference type="Proteomes" id="UP000235598"/>
    </source>
</evidence>
<dbReference type="GO" id="GO:0046872">
    <property type="term" value="F:metal ion binding"/>
    <property type="evidence" value="ECO:0007669"/>
    <property type="project" value="UniProtKB-KW"/>
</dbReference>
<dbReference type="InterPro" id="IPR006311">
    <property type="entry name" value="TAT_signal"/>
</dbReference>
<evidence type="ECO:0000259" key="16">
    <source>
        <dbReference type="Pfam" id="PF20628"/>
    </source>
</evidence>
<dbReference type="Pfam" id="PF04261">
    <property type="entry name" value="Dyp_perox_N"/>
    <property type="match status" value="1"/>
</dbReference>
<keyword evidence="3 13" id="KW-0349">Heme</keyword>
<name>A0A2N6VKS3_9MICO</name>
<dbReference type="OrthoDB" id="9781066at2"/>
<comment type="subcellular location">
    <subcellularLocation>
        <location evidence="1">Cell envelope</location>
    </subcellularLocation>
</comment>
<dbReference type="GO" id="GO:0005829">
    <property type="term" value="C:cytosol"/>
    <property type="evidence" value="ECO:0007669"/>
    <property type="project" value="TreeGrafter"/>
</dbReference>
<protein>
    <recommendedName>
        <fullName evidence="10 13">Deferrochelatase</fullName>
        <ecNumber evidence="13">1.11.1.-</ecNumber>
    </recommendedName>
    <alternativeName>
        <fullName evidence="11 13">Peroxidase EfeB</fullName>
    </alternativeName>
</protein>
<accession>A0A2N6VKS3</accession>
<dbReference type="InterPro" id="IPR011008">
    <property type="entry name" value="Dimeric_a/b-barrel"/>
</dbReference>
<dbReference type="PANTHER" id="PTHR30521">
    <property type="entry name" value="DEFERROCHELATASE/PEROXIDASE"/>
    <property type="match status" value="1"/>
</dbReference>
<dbReference type="NCBIfam" id="TIGR01412">
    <property type="entry name" value="tat_substr_1"/>
    <property type="match status" value="1"/>
</dbReference>
<keyword evidence="7 13" id="KW-0408">Iron</keyword>
<keyword evidence="5" id="KW-0732">Signal</keyword>
<dbReference type="InterPro" id="IPR048328">
    <property type="entry name" value="Dyp_perox_C"/>
</dbReference>
<evidence type="ECO:0000256" key="11">
    <source>
        <dbReference type="ARBA" id="ARBA00033775"/>
    </source>
</evidence>
<comment type="caution">
    <text evidence="17">The sequence shown here is derived from an EMBL/GenBank/DDBJ whole genome shotgun (WGS) entry which is preliminary data.</text>
</comment>
<evidence type="ECO:0000256" key="6">
    <source>
        <dbReference type="ARBA" id="ARBA00023002"/>
    </source>
</evidence>
<organism evidence="17 18">
    <name type="scientific">Brevibacterium paucivorans</name>
    <dbReference type="NCBI Taxonomy" id="170994"/>
    <lineage>
        <taxon>Bacteria</taxon>
        <taxon>Bacillati</taxon>
        <taxon>Actinomycetota</taxon>
        <taxon>Actinomycetes</taxon>
        <taxon>Micrococcales</taxon>
        <taxon>Brevibacteriaceae</taxon>
        <taxon>Brevibacterium</taxon>
    </lineage>
</organism>
<reference evidence="17 18" key="1">
    <citation type="submission" date="2017-09" db="EMBL/GenBank/DDBJ databases">
        <title>Bacterial strain isolated from the female urinary microbiota.</title>
        <authorList>
            <person name="Thomas-White K."/>
            <person name="Kumar N."/>
            <person name="Forster S."/>
            <person name="Putonti C."/>
            <person name="Lawley T."/>
            <person name="Wolfe A.J."/>
        </authorList>
    </citation>
    <scope>NUCLEOTIDE SEQUENCE [LARGE SCALE GENOMIC DNA]</scope>
    <source>
        <strain evidence="17 18">UMB1301</strain>
    </source>
</reference>
<evidence type="ECO:0000256" key="3">
    <source>
        <dbReference type="ARBA" id="ARBA00022617"/>
    </source>
</evidence>
<keyword evidence="14" id="KW-0472">Membrane</keyword>
<evidence type="ECO:0000256" key="9">
    <source>
        <dbReference type="ARBA" id="ARBA00025737"/>
    </source>
</evidence>
<dbReference type="InterPro" id="IPR048327">
    <property type="entry name" value="Dyp_perox_N"/>
</dbReference>
<dbReference type="Proteomes" id="UP000235598">
    <property type="component" value="Unassembled WGS sequence"/>
</dbReference>
<evidence type="ECO:0000256" key="5">
    <source>
        <dbReference type="ARBA" id="ARBA00022729"/>
    </source>
</evidence>
<evidence type="ECO:0000256" key="4">
    <source>
        <dbReference type="ARBA" id="ARBA00022723"/>
    </source>
</evidence>
<evidence type="ECO:0000256" key="12">
    <source>
        <dbReference type="ARBA" id="ARBA00048856"/>
    </source>
</evidence>
<dbReference type="Pfam" id="PF20628">
    <property type="entry name" value="Dyp_perox_C"/>
    <property type="match status" value="1"/>
</dbReference>
<evidence type="ECO:0000256" key="1">
    <source>
        <dbReference type="ARBA" id="ARBA00004196"/>
    </source>
</evidence>
<dbReference type="GO" id="GO:0030313">
    <property type="term" value="C:cell envelope"/>
    <property type="evidence" value="ECO:0007669"/>
    <property type="project" value="UniProtKB-SubCell"/>
</dbReference>
<dbReference type="EMBL" id="PNHK01000004">
    <property type="protein sequence ID" value="PMD04704.1"/>
    <property type="molecule type" value="Genomic_DNA"/>
</dbReference>
<dbReference type="GO" id="GO:0033212">
    <property type="term" value="P:iron import into cell"/>
    <property type="evidence" value="ECO:0007669"/>
    <property type="project" value="InterPro"/>
</dbReference>
<dbReference type="AlphaFoldDB" id="A0A2N6VKS3"/>
<dbReference type="GO" id="GO:0020037">
    <property type="term" value="F:heme binding"/>
    <property type="evidence" value="ECO:0007669"/>
    <property type="project" value="InterPro"/>
</dbReference>
<keyword evidence="2 13" id="KW-0575">Peroxidase</keyword>
<evidence type="ECO:0000256" key="8">
    <source>
        <dbReference type="ARBA" id="ARBA00023239"/>
    </source>
</evidence>
<feature type="domain" description="Dyp-type peroxidase C-terminal" evidence="16">
    <location>
        <begin position="242"/>
        <end position="422"/>
    </location>
</feature>
<proteinExistence type="inferred from homology"/>
<evidence type="ECO:0000256" key="13">
    <source>
        <dbReference type="RuleBase" id="RU365017"/>
    </source>
</evidence>
<evidence type="ECO:0000256" key="10">
    <source>
        <dbReference type="ARBA" id="ARBA00033771"/>
    </source>
</evidence>
<comment type="cofactor">
    <cofactor evidence="13">
        <name>heme b</name>
        <dbReference type="ChEBI" id="CHEBI:60344"/>
    </cofactor>
    <text evidence="13">Binds 1 heme b (iron(II)-protoporphyrin IX) group non-covalently per subunit.</text>
</comment>
<gene>
    <name evidence="17" type="ORF">CJ199_10055</name>
</gene>
<feature type="domain" description="Dyp-type peroxidase N-terminal" evidence="15">
    <location>
        <begin position="69"/>
        <end position="230"/>
    </location>
</feature>
<comment type="catalytic activity">
    <reaction evidence="12">
        <text>heme b + 2 H(+) = protoporphyrin IX + Fe(2+)</text>
        <dbReference type="Rhea" id="RHEA:22584"/>
        <dbReference type="ChEBI" id="CHEBI:15378"/>
        <dbReference type="ChEBI" id="CHEBI:29033"/>
        <dbReference type="ChEBI" id="CHEBI:57306"/>
        <dbReference type="ChEBI" id="CHEBI:60344"/>
        <dbReference type="EC" id="4.98.1.1"/>
    </reaction>
    <physiologicalReaction direction="left-to-right" evidence="12">
        <dbReference type="Rhea" id="RHEA:22585"/>
    </physiologicalReaction>
</comment>
<comment type="function">
    <text evidence="13">Involved in the recovery of exogenous heme iron. Extracts iron from heme while preserving the protoporphyrin ring intact.</text>
</comment>
<evidence type="ECO:0000313" key="17">
    <source>
        <dbReference type="EMBL" id="PMD04704.1"/>
    </source>
</evidence>
<dbReference type="SUPFAM" id="SSF54909">
    <property type="entry name" value="Dimeric alpha+beta barrel"/>
    <property type="match status" value="1"/>
</dbReference>
<dbReference type="EC" id="1.11.1.-" evidence="13"/>
<dbReference type="InterPro" id="IPR006313">
    <property type="entry name" value="EfeB/EfeN"/>
</dbReference>
<dbReference type="RefSeq" id="WP_102239348.1">
    <property type="nucleotide sequence ID" value="NZ_PNHK01000004.1"/>
</dbReference>
<keyword evidence="14" id="KW-0812">Transmembrane</keyword>
<keyword evidence="14" id="KW-1133">Transmembrane helix</keyword>
<sequence length="435" mass="47112">MVEHQEQNGEEETPESARGVGRRGLLGAMGAGAAGLALGGVSGFAWGRERGQVPTTSAPKTFPFEGDHQAGITTEAQDRMHFAAFDLTDGATREDLIELLEDWTEAARRLVIGGEVSARGAFGGGPNFPPDDTGEAFGLDPAGLTLTFGFGRSLFVTANGKDRFGLHKHMPKEFIDLPVMTNDFLDPQRSDGDLCIQACADDPQVAVHAIRNLTRMGVGKTRIKWSQLGFGRTSSTTRSQETPRNLFGQKDGTANIKAEDTAALNEHVWINAGPAWAHGGSYLVARRINMTIEVWDTLQLAEQERVTGRFKHDGAPLSGGDEFSPVDFHKLDSQGRPVVDENSHVARVHPDNNGGIRMLRRGYNFVDGNDDQGRLNAGLFFIAFVNDPGRFARVHSNMSRDDMFVEYLKTTGSGVFLIPPGVGSDGYVGQSLLEA</sequence>
<evidence type="ECO:0000256" key="2">
    <source>
        <dbReference type="ARBA" id="ARBA00022559"/>
    </source>
</evidence>
<evidence type="ECO:0000256" key="14">
    <source>
        <dbReference type="SAM" id="Phobius"/>
    </source>
</evidence>
<dbReference type="PANTHER" id="PTHR30521:SF4">
    <property type="entry name" value="DEFERROCHELATASE"/>
    <property type="match status" value="1"/>
</dbReference>
<comment type="similarity">
    <text evidence="9 13">Belongs to the DyP-type peroxidase family.</text>
</comment>
<dbReference type="PROSITE" id="PS51318">
    <property type="entry name" value="TAT"/>
    <property type="match status" value="1"/>
</dbReference>
<feature type="transmembrane region" description="Helical" evidence="14">
    <location>
        <begin position="25"/>
        <end position="46"/>
    </location>
</feature>
<keyword evidence="6 13" id="KW-0560">Oxidoreductase</keyword>
<dbReference type="GO" id="GO:0004325">
    <property type="term" value="F:ferrochelatase activity"/>
    <property type="evidence" value="ECO:0007669"/>
    <property type="project" value="UniProtKB-EC"/>
</dbReference>
<keyword evidence="4 13" id="KW-0479">Metal-binding</keyword>
<dbReference type="GO" id="GO:0004601">
    <property type="term" value="F:peroxidase activity"/>
    <property type="evidence" value="ECO:0007669"/>
    <property type="project" value="UniProtKB-KW"/>
</dbReference>
<dbReference type="InterPro" id="IPR006314">
    <property type="entry name" value="Dyp_peroxidase"/>
</dbReference>